<comment type="function">
    <text evidence="2">Antitoxin component of a type II toxin-antitoxin (TA) system.</text>
</comment>
<gene>
    <name evidence="3" type="ORF">ACT18_15200</name>
</gene>
<dbReference type="GO" id="GO:0097351">
    <property type="term" value="F:toxin sequestering activity"/>
    <property type="evidence" value="ECO:0007669"/>
    <property type="project" value="TreeGrafter"/>
</dbReference>
<evidence type="ECO:0000313" key="3">
    <source>
        <dbReference type="EMBL" id="OBY30938.1"/>
    </source>
</evidence>
<keyword evidence="4" id="KW-1185">Reference proteome</keyword>
<dbReference type="InterPro" id="IPR036165">
    <property type="entry name" value="YefM-like_sf"/>
</dbReference>
<dbReference type="NCBIfam" id="TIGR01552">
    <property type="entry name" value="phd_fam"/>
    <property type="match status" value="1"/>
</dbReference>
<name>A0A1B8SDY2_9MYCO</name>
<comment type="similarity">
    <text evidence="1 2">Belongs to the phD/YefM antitoxin family.</text>
</comment>
<accession>A0A1B8SDY2</accession>
<evidence type="ECO:0000313" key="4">
    <source>
        <dbReference type="Proteomes" id="UP000092668"/>
    </source>
</evidence>
<evidence type="ECO:0000256" key="1">
    <source>
        <dbReference type="ARBA" id="ARBA00009981"/>
    </source>
</evidence>
<dbReference type="SUPFAM" id="SSF143120">
    <property type="entry name" value="YefM-like"/>
    <property type="match status" value="1"/>
</dbReference>
<reference evidence="3 4" key="1">
    <citation type="submission" date="2015-06" db="EMBL/GenBank/DDBJ databases">
        <title>Genome sequence of Mycobacterium kumamotonense strain Roo.</title>
        <authorList>
            <person name="Greninger A.L."/>
            <person name="Cunningham G."/>
            <person name="Miller S."/>
        </authorList>
    </citation>
    <scope>NUCLEOTIDE SEQUENCE [LARGE SCALE GENOMIC DNA]</scope>
    <source>
        <strain evidence="3 4">Roo</strain>
    </source>
</reference>
<organism evidence="3 4">
    <name type="scientific">Mycolicibacter kumamotonensis</name>
    <dbReference type="NCBI Taxonomy" id="354243"/>
    <lineage>
        <taxon>Bacteria</taxon>
        <taxon>Bacillati</taxon>
        <taxon>Actinomycetota</taxon>
        <taxon>Actinomycetes</taxon>
        <taxon>Mycobacteriales</taxon>
        <taxon>Mycobacteriaceae</taxon>
        <taxon>Mycolicibacter</taxon>
    </lineage>
</organism>
<evidence type="ECO:0000256" key="2">
    <source>
        <dbReference type="RuleBase" id="RU362080"/>
    </source>
</evidence>
<dbReference type="Pfam" id="PF02604">
    <property type="entry name" value="PhdYeFM_antitox"/>
    <property type="match status" value="1"/>
</dbReference>
<dbReference type="PANTHER" id="PTHR35377:SF5">
    <property type="entry name" value="ANTITOXIN VAPB46"/>
    <property type="match status" value="1"/>
</dbReference>
<dbReference type="AlphaFoldDB" id="A0A1B8SDY2"/>
<dbReference type="EMBL" id="LFOE01000023">
    <property type="protein sequence ID" value="OBY30938.1"/>
    <property type="molecule type" value="Genomic_DNA"/>
</dbReference>
<dbReference type="FunFam" id="3.40.1620.10:FF:000002">
    <property type="entry name" value="Antitoxin"/>
    <property type="match status" value="1"/>
</dbReference>
<sequence length="94" mass="10296">MVLCVNVIGVRELRQNASKYLARVEAGEELSVTMRGRLVARLVPVSATDRTREGLIAAGSLRPARRRGGLAAIDTEALPRRDLSAVLSELREDR</sequence>
<dbReference type="Proteomes" id="UP000092668">
    <property type="component" value="Unassembled WGS sequence"/>
</dbReference>
<dbReference type="PANTHER" id="PTHR35377">
    <property type="entry name" value="ANTITOXIN VAPB49-RELATED-RELATED"/>
    <property type="match status" value="1"/>
</dbReference>
<dbReference type="InterPro" id="IPR051416">
    <property type="entry name" value="phD-YefM_TA_antitoxins"/>
</dbReference>
<dbReference type="InterPro" id="IPR006442">
    <property type="entry name" value="Antitoxin_Phd/YefM"/>
</dbReference>
<comment type="caution">
    <text evidence="3">The sequence shown here is derived from an EMBL/GenBank/DDBJ whole genome shotgun (WGS) entry which is preliminary data.</text>
</comment>
<protein>
    <recommendedName>
        <fullName evidence="2">Antitoxin</fullName>
    </recommendedName>
</protein>
<proteinExistence type="inferred from homology"/>
<dbReference type="Gene3D" id="3.40.1620.10">
    <property type="entry name" value="YefM-like domain"/>
    <property type="match status" value="1"/>
</dbReference>